<feature type="transmembrane region" description="Helical" evidence="1">
    <location>
        <begin position="61"/>
        <end position="84"/>
    </location>
</feature>
<feature type="transmembrane region" description="Helical" evidence="1">
    <location>
        <begin position="180"/>
        <end position="199"/>
    </location>
</feature>
<evidence type="ECO:0000256" key="1">
    <source>
        <dbReference type="SAM" id="Phobius"/>
    </source>
</evidence>
<feature type="transmembrane region" description="Helical" evidence="1">
    <location>
        <begin position="119"/>
        <end position="136"/>
    </location>
</feature>
<keyword evidence="1" id="KW-1133">Transmembrane helix</keyword>
<dbReference type="RefSeq" id="WP_189493130.1">
    <property type="nucleotide sequence ID" value="NZ_BMZG01000006.1"/>
</dbReference>
<dbReference type="SUPFAM" id="SSF103481">
    <property type="entry name" value="Multidrug resistance efflux transporter EmrE"/>
    <property type="match status" value="2"/>
</dbReference>
<dbReference type="Proteomes" id="UP000614287">
    <property type="component" value="Unassembled WGS sequence"/>
</dbReference>
<feature type="transmembrane region" description="Helical" evidence="1">
    <location>
        <begin position="206"/>
        <end position="227"/>
    </location>
</feature>
<feature type="transmembrane region" description="Helical" evidence="1">
    <location>
        <begin position="267"/>
        <end position="290"/>
    </location>
</feature>
<reference evidence="2" key="1">
    <citation type="journal article" date="2014" name="Int. J. Syst. Evol. Microbiol.">
        <title>Complete genome sequence of Corynebacterium casei LMG S-19264T (=DSM 44701T), isolated from a smear-ripened cheese.</title>
        <authorList>
            <consortium name="US DOE Joint Genome Institute (JGI-PGF)"/>
            <person name="Walter F."/>
            <person name="Albersmeier A."/>
            <person name="Kalinowski J."/>
            <person name="Ruckert C."/>
        </authorList>
    </citation>
    <scope>NUCLEOTIDE SEQUENCE</scope>
    <source>
        <strain evidence="2">KCTC 32501</strain>
    </source>
</reference>
<protein>
    <recommendedName>
        <fullName evidence="4">EamA-like transporter family protein</fullName>
    </recommendedName>
</protein>
<evidence type="ECO:0000313" key="2">
    <source>
        <dbReference type="EMBL" id="GHA73365.1"/>
    </source>
</evidence>
<evidence type="ECO:0000313" key="3">
    <source>
        <dbReference type="Proteomes" id="UP000614287"/>
    </source>
</evidence>
<reference evidence="2" key="2">
    <citation type="submission" date="2020-09" db="EMBL/GenBank/DDBJ databases">
        <authorList>
            <person name="Sun Q."/>
            <person name="Kim S."/>
        </authorList>
    </citation>
    <scope>NUCLEOTIDE SEQUENCE</scope>
    <source>
        <strain evidence="2">KCTC 32501</strain>
    </source>
</reference>
<gene>
    <name evidence="2" type="ORF">GCM10009007_12890</name>
</gene>
<feature type="transmembrane region" description="Helical" evidence="1">
    <location>
        <begin position="96"/>
        <end position="113"/>
    </location>
</feature>
<evidence type="ECO:0008006" key="4">
    <source>
        <dbReference type="Google" id="ProtNLM"/>
    </source>
</evidence>
<name>A0A8J3CNK6_9BURK</name>
<dbReference type="InterPro" id="IPR037185">
    <property type="entry name" value="EmrE-like"/>
</dbReference>
<organism evidence="2 3">
    <name type="scientific">Formosimonas limnophila</name>
    <dbReference type="NCBI Taxonomy" id="1384487"/>
    <lineage>
        <taxon>Bacteria</taxon>
        <taxon>Pseudomonadati</taxon>
        <taxon>Pseudomonadota</taxon>
        <taxon>Betaproteobacteria</taxon>
        <taxon>Burkholderiales</taxon>
        <taxon>Burkholderiaceae</taxon>
        <taxon>Formosimonas</taxon>
    </lineage>
</organism>
<keyword evidence="1" id="KW-0472">Membrane</keyword>
<dbReference type="AlphaFoldDB" id="A0A8J3CNK6"/>
<keyword evidence="1" id="KW-0812">Transmembrane</keyword>
<accession>A0A8J3CNK6</accession>
<proteinExistence type="predicted"/>
<keyword evidence="3" id="KW-1185">Reference proteome</keyword>
<sequence>MTYLALAILCSVTVSVFLKLARSQQIQIEQSIAMNYVVASTLTWFLLSPKLESLKTDETSIALFSALGVLLPVVFIFMSNAVRYAGIVKSDAAQRLALFIPILASFTIFGEVLTSTRAVGLALAFAALLCLVFKSNSGRSASAQGTKAQLVTSLLAVWLGYGVIDILLKQVAKTGSSTGTNLFAAFVLSGVIIFTYLLIKRTRWTLRSLLAGVVLGALNFGNIWFYIRAHQLYSTNPTLVFAGMNIGVITLGTLVGAYAFREKISRINAIGIVLAIAAIVWLFYGVQILASIA</sequence>
<feature type="transmembrane region" description="Helical" evidence="1">
    <location>
        <begin position="239"/>
        <end position="260"/>
    </location>
</feature>
<comment type="caution">
    <text evidence="2">The sequence shown here is derived from an EMBL/GenBank/DDBJ whole genome shotgun (WGS) entry which is preliminary data.</text>
</comment>
<dbReference type="EMBL" id="BMZG01000006">
    <property type="protein sequence ID" value="GHA73365.1"/>
    <property type="molecule type" value="Genomic_DNA"/>
</dbReference>
<feature type="transmembrane region" description="Helical" evidence="1">
    <location>
        <begin position="148"/>
        <end position="168"/>
    </location>
</feature>